<dbReference type="RefSeq" id="WP_380754152.1">
    <property type="nucleotide sequence ID" value="NZ_JBHULT010000012.1"/>
</dbReference>
<proteinExistence type="predicted"/>
<gene>
    <name evidence="1" type="ORF">ACFSTG_13700</name>
</gene>
<evidence type="ECO:0000313" key="2">
    <source>
        <dbReference type="Proteomes" id="UP001597468"/>
    </source>
</evidence>
<sequence length="418" mass="47977">MKRFLGIILILLLLLIVLTYWSVSVYPEEERISEVISKIDSGTPEEKQDDSVVVITSNLYDANSLKRFMQGVNYRKAWAAPIEAPVLYLEGFKILEEGGGKQTHSLDLEGPGGEIFSLRSVNKDPEALIPKAAKTLGLENIVIDGISAQHPFGAILAAALADAAGILHTHPKIVFLPEQELLGEYNEKYGNRLFLLEYETEGEVNWTSLPNVIEIMDTDNLQELKMEYQERVKIDHRALVRARMFDMLIGDWDRHAKQWGWVVQKEGEDFIAFPLGGDRDNAFFRIDGVIPTILTNELVQPLVRPFEEDIDHVPGFVYPVDVYFLHSTPEEVFVEESKLLQKKLSDEKIEEAFRVWPDVLNDLNKEEIIKKLKKRRDKLPEYAREFRRTIEKRDVLKKPLKGSEDLELPENLQKCFEC</sequence>
<reference evidence="2" key="1">
    <citation type="journal article" date="2019" name="Int. J. Syst. Evol. Microbiol.">
        <title>The Global Catalogue of Microorganisms (GCM) 10K type strain sequencing project: providing services to taxonomists for standard genome sequencing and annotation.</title>
        <authorList>
            <consortium name="The Broad Institute Genomics Platform"/>
            <consortium name="The Broad Institute Genome Sequencing Center for Infectious Disease"/>
            <person name="Wu L."/>
            <person name="Ma J."/>
        </authorList>
    </citation>
    <scope>NUCLEOTIDE SEQUENCE [LARGE SCALE GENOMIC DNA]</scope>
    <source>
        <strain evidence="2">KCTC 42585</strain>
    </source>
</reference>
<dbReference type="Proteomes" id="UP001597468">
    <property type="component" value="Unassembled WGS sequence"/>
</dbReference>
<dbReference type="EMBL" id="JBHULT010000012">
    <property type="protein sequence ID" value="MFD2518957.1"/>
    <property type="molecule type" value="Genomic_DNA"/>
</dbReference>
<comment type="caution">
    <text evidence="1">The sequence shown here is derived from an EMBL/GenBank/DDBJ whole genome shotgun (WGS) entry which is preliminary data.</text>
</comment>
<organism evidence="1 2">
    <name type="scientific">Salinimicrobium flavum</name>
    <dbReference type="NCBI Taxonomy" id="1737065"/>
    <lineage>
        <taxon>Bacteria</taxon>
        <taxon>Pseudomonadati</taxon>
        <taxon>Bacteroidota</taxon>
        <taxon>Flavobacteriia</taxon>
        <taxon>Flavobacteriales</taxon>
        <taxon>Flavobacteriaceae</taxon>
        <taxon>Salinimicrobium</taxon>
    </lineage>
</organism>
<protein>
    <submittedName>
        <fullName evidence="1">Uncharacterized protein</fullName>
    </submittedName>
</protein>
<name>A0ABW5J0X6_9FLAO</name>
<keyword evidence="2" id="KW-1185">Reference proteome</keyword>
<accession>A0ABW5J0X6</accession>
<evidence type="ECO:0000313" key="1">
    <source>
        <dbReference type="EMBL" id="MFD2518957.1"/>
    </source>
</evidence>